<dbReference type="OrthoDB" id="8451655at2"/>
<accession>A0A3M9XS46</accession>
<dbReference type="EMBL" id="QWDD01000001">
    <property type="protein sequence ID" value="RNJ50592.1"/>
    <property type="molecule type" value="Genomic_DNA"/>
</dbReference>
<protein>
    <recommendedName>
        <fullName evidence="3">Gas vesicle protein GvpG</fullName>
    </recommendedName>
</protein>
<dbReference type="InterPro" id="IPR007804">
    <property type="entry name" value="GvpG"/>
</dbReference>
<organism evidence="1 2">
    <name type="scientific">Methylocystis hirsuta</name>
    <dbReference type="NCBI Taxonomy" id="369798"/>
    <lineage>
        <taxon>Bacteria</taxon>
        <taxon>Pseudomonadati</taxon>
        <taxon>Pseudomonadota</taxon>
        <taxon>Alphaproteobacteria</taxon>
        <taxon>Hyphomicrobiales</taxon>
        <taxon>Methylocystaceae</taxon>
        <taxon>Methylocystis</taxon>
    </lineage>
</organism>
<reference evidence="1 2" key="1">
    <citation type="submission" date="2018-08" db="EMBL/GenBank/DDBJ databases">
        <title>Genome sequence of Methylocystis hirsuta CSC1, a methanotroph able to accumulate PHAs.</title>
        <authorList>
            <person name="Bordel S."/>
            <person name="Rodriguez E."/>
            <person name="Gancedo J."/>
            <person name="Munoz R."/>
        </authorList>
    </citation>
    <scope>NUCLEOTIDE SEQUENCE [LARGE SCALE GENOMIC DNA]</scope>
    <source>
        <strain evidence="1 2">CSC1</strain>
    </source>
</reference>
<sequence>MIIIDSLLAAPLRGLMFVLEKIDEAVQKEIEAEEQAVMADLSALHRALDSGAMTEAEFDVREKKLLDRLDRLHSEGGSDAHGDASS</sequence>
<dbReference type="Pfam" id="PF05120">
    <property type="entry name" value="GvpG"/>
    <property type="match status" value="1"/>
</dbReference>
<keyword evidence="2" id="KW-1185">Reference proteome</keyword>
<dbReference type="Proteomes" id="UP000268623">
    <property type="component" value="Unassembled WGS sequence"/>
</dbReference>
<dbReference type="RefSeq" id="WP_123176510.1">
    <property type="nucleotide sequence ID" value="NZ_QWDD01000001.1"/>
</dbReference>
<evidence type="ECO:0008006" key="3">
    <source>
        <dbReference type="Google" id="ProtNLM"/>
    </source>
</evidence>
<gene>
    <name evidence="1" type="ORF">D1O30_14390</name>
</gene>
<evidence type="ECO:0000313" key="2">
    <source>
        <dbReference type="Proteomes" id="UP000268623"/>
    </source>
</evidence>
<dbReference type="AlphaFoldDB" id="A0A3M9XS46"/>
<evidence type="ECO:0000313" key="1">
    <source>
        <dbReference type="EMBL" id="RNJ50592.1"/>
    </source>
</evidence>
<name>A0A3M9XS46_9HYPH</name>
<comment type="caution">
    <text evidence="1">The sequence shown here is derived from an EMBL/GenBank/DDBJ whole genome shotgun (WGS) entry which is preliminary data.</text>
</comment>
<proteinExistence type="predicted"/>